<dbReference type="InterPro" id="IPR001841">
    <property type="entry name" value="Znf_RING"/>
</dbReference>
<protein>
    <submittedName>
        <fullName evidence="8">RING finger protein 11 isoform X2</fullName>
    </submittedName>
</protein>
<dbReference type="GO" id="GO:0008270">
    <property type="term" value="F:zinc ion binding"/>
    <property type="evidence" value="ECO:0007669"/>
    <property type="project" value="UniProtKB-KW"/>
</dbReference>
<dbReference type="AlphaFoldDB" id="A0A8B7NCB6"/>
<evidence type="ECO:0000256" key="4">
    <source>
        <dbReference type="PROSITE-ProRule" id="PRU00175"/>
    </source>
</evidence>
<proteinExistence type="predicted"/>
<evidence type="ECO:0000256" key="5">
    <source>
        <dbReference type="SAM" id="MobiDB-lite"/>
    </source>
</evidence>
<feature type="compositionally biased region" description="Acidic residues" evidence="5">
    <location>
        <begin position="25"/>
        <end position="35"/>
    </location>
</feature>
<feature type="domain" description="RING-type" evidence="6">
    <location>
        <begin position="104"/>
        <end position="144"/>
    </location>
</feature>
<dbReference type="PANTHER" id="PTHR46359:SF2">
    <property type="entry name" value="GEO07743P1"/>
    <property type="match status" value="1"/>
</dbReference>
<dbReference type="Pfam" id="PF13639">
    <property type="entry name" value="zf-RING_2"/>
    <property type="match status" value="1"/>
</dbReference>
<dbReference type="RefSeq" id="XP_018011243.1">
    <property type="nucleotide sequence ID" value="XM_018155754.2"/>
</dbReference>
<dbReference type="InterPro" id="IPR042981">
    <property type="entry name" value="RNF11_RING-H2"/>
</dbReference>
<dbReference type="InterPro" id="IPR052804">
    <property type="entry name" value="UEC_component"/>
</dbReference>
<keyword evidence="1" id="KW-0479">Metal-binding</keyword>
<sequence>MGNCLQGNSSDYNSLIGGESNAAEEMQEAPEESEELPSLPASTIASLEGGNHHIYGIALGTSAAADDSEAQARENEQMKLAKRMGLIHHLPQGTVDAGTSVRECVICMMDLIEGEKVRYLPCMHVYHTHCIDDWFQRSFTCPSCLEPVDAALLNTYNTT</sequence>
<dbReference type="GeneID" id="108668520"/>
<evidence type="ECO:0000313" key="7">
    <source>
        <dbReference type="Proteomes" id="UP000694843"/>
    </source>
</evidence>
<name>A0A8B7NCB6_HYAAZ</name>
<dbReference type="Proteomes" id="UP000694843">
    <property type="component" value="Unplaced"/>
</dbReference>
<dbReference type="GO" id="GO:0000151">
    <property type="term" value="C:ubiquitin ligase complex"/>
    <property type="evidence" value="ECO:0007669"/>
    <property type="project" value="TreeGrafter"/>
</dbReference>
<evidence type="ECO:0000256" key="3">
    <source>
        <dbReference type="ARBA" id="ARBA00022833"/>
    </source>
</evidence>
<accession>A0A8B7NCB6</accession>
<dbReference type="SUPFAM" id="SSF57850">
    <property type="entry name" value="RING/U-box"/>
    <property type="match status" value="1"/>
</dbReference>
<dbReference type="CTD" id="26994"/>
<keyword evidence="7" id="KW-1185">Reference proteome</keyword>
<gene>
    <name evidence="8" type="primary">LOC108668520</name>
</gene>
<dbReference type="CDD" id="cd16468">
    <property type="entry name" value="RING-H2_RNF11"/>
    <property type="match status" value="1"/>
</dbReference>
<dbReference type="SMART" id="SM00184">
    <property type="entry name" value="RING"/>
    <property type="match status" value="1"/>
</dbReference>
<dbReference type="GO" id="GO:0006511">
    <property type="term" value="P:ubiquitin-dependent protein catabolic process"/>
    <property type="evidence" value="ECO:0007669"/>
    <property type="project" value="TreeGrafter"/>
</dbReference>
<dbReference type="Gene3D" id="3.30.40.10">
    <property type="entry name" value="Zinc/RING finger domain, C3HC4 (zinc finger)"/>
    <property type="match status" value="1"/>
</dbReference>
<dbReference type="GO" id="GO:0061630">
    <property type="term" value="F:ubiquitin protein ligase activity"/>
    <property type="evidence" value="ECO:0007669"/>
    <property type="project" value="TreeGrafter"/>
</dbReference>
<evidence type="ECO:0000256" key="1">
    <source>
        <dbReference type="ARBA" id="ARBA00022723"/>
    </source>
</evidence>
<keyword evidence="3" id="KW-0862">Zinc</keyword>
<dbReference type="PROSITE" id="PS50089">
    <property type="entry name" value="ZF_RING_2"/>
    <property type="match status" value="1"/>
</dbReference>
<dbReference type="PANTHER" id="PTHR46359">
    <property type="entry name" value="GEO07743P1"/>
    <property type="match status" value="1"/>
</dbReference>
<feature type="compositionally biased region" description="Polar residues" evidence="5">
    <location>
        <begin position="1"/>
        <end position="13"/>
    </location>
</feature>
<feature type="region of interest" description="Disordered" evidence="5">
    <location>
        <begin position="1"/>
        <end position="38"/>
    </location>
</feature>
<keyword evidence="2 4" id="KW-0863">Zinc-finger</keyword>
<evidence type="ECO:0000259" key="6">
    <source>
        <dbReference type="PROSITE" id="PS50089"/>
    </source>
</evidence>
<dbReference type="InterPro" id="IPR013083">
    <property type="entry name" value="Znf_RING/FYVE/PHD"/>
</dbReference>
<organism evidence="7 8">
    <name type="scientific">Hyalella azteca</name>
    <name type="common">Amphipod</name>
    <dbReference type="NCBI Taxonomy" id="294128"/>
    <lineage>
        <taxon>Eukaryota</taxon>
        <taxon>Metazoa</taxon>
        <taxon>Ecdysozoa</taxon>
        <taxon>Arthropoda</taxon>
        <taxon>Crustacea</taxon>
        <taxon>Multicrustacea</taxon>
        <taxon>Malacostraca</taxon>
        <taxon>Eumalacostraca</taxon>
        <taxon>Peracarida</taxon>
        <taxon>Amphipoda</taxon>
        <taxon>Senticaudata</taxon>
        <taxon>Talitrida</taxon>
        <taxon>Talitroidea</taxon>
        <taxon>Hyalellidae</taxon>
        <taxon>Hyalella</taxon>
    </lineage>
</organism>
<reference evidence="8" key="1">
    <citation type="submission" date="2025-08" db="UniProtKB">
        <authorList>
            <consortium name="RefSeq"/>
        </authorList>
    </citation>
    <scope>IDENTIFICATION</scope>
    <source>
        <tissue evidence="8">Whole organism</tissue>
    </source>
</reference>
<evidence type="ECO:0000313" key="8">
    <source>
        <dbReference type="RefSeq" id="XP_018011243.1"/>
    </source>
</evidence>
<evidence type="ECO:0000256" key="2">
    <source>
        <dbReference type="ARBA" id="ARBA00022771"/>
    </source>
</evidence>
<dbReference type="OrthoDB" id="9984778at2759"/>